<sequence length="459" mass="53085">MANENVMATFSIKVFKHHKKKDGTYNVKISITQERKRAYIDTTHYVTERKLSKDYEVKDTIILKDLYNTLDDYREAVSRLGVKVDYMTVEDIKVFLEKRSQRVDFLEFCLLHIDNLVAEGRGKTATGFRTVYYSLIDFLGGVRLLAEEITPHFLLSFERFLRSPRKITRLNQFKKQVTIMSKGSSDAGVHNYMHDLRTLFNAARKYYNRPSLGIVPIQFSPFSEYQLPELSETRKRNLTAEQLRAFIKFEAPESGRIRVAYDLFLLSFYMCGMNAVDLYNCDFKISNGRLEYERSKTKEKRKDRAFISLKVPEPAISLIKKYNNRLRLEYCEIGNLNKALNKGLKTIGESIGVPDLSFYWGRHTFGNLARNKCRKSKDDVALALNHVDHGRRTTDIYLEKDWTIVDEVQEAVIAFVINSEAPPPSEANEVPSKPPKDISKKSTIANPEQQRKAMKLVGH</sequence>
<reference evidence="5 6" key="1">
    <citation type="submission" date="2016-10" db="EMBL/GenBank/DDBJ databases">
        <authorList>
            <person name="de Groot N.N."/>
        </authorList>
    </citation>
    <scope>NUCLEOTIDE SEQUENCE [LARGE SCALE GENOMIC DNA]</scope>
    <source>
        <strain evidence="5 6">MP1X4</strain>
    </source>
</reference>
<dbReference type="SUPFAM" id="SSF56349">
    <property type="entry name" value="DNA breaking-rejoining enzymes"/>
    <property type="match status" value="1"/>
</dbReference>
<dbReference type="AlphaFoldDB" id="A0A1H2CCW0"/>
<name>A0A1H2CCW0_MUCMA</name>
<dbReference type="InterPro" id="IPR013762">
    <property type="entry name" value="Integrase-like_cat_sf"/>
</dbReference>
<protein>
    <submittedName>
        <fullName evidence="5">Phage integrase SAM-like domain-containing protein</fullName>
    </submittedName>
</protein>
<accession>A0A1H2CCW0</accession>
<evidence type="ECO:0000259" key="4">
    <source>
        <dbReference type="Pfam" id="PF13102"/>
    </source>
</evidence>
<proteinExistence type="predicted"/>
<dbReference type="GO" id="GO:0003677">
    <property type="term" value="F:DNA binding"/>
    <property type="evidence" value="ECO:0007669"/>
    <property type="project" value="UniProtKB-KW"/>
</dbReference>
<dbReference type="OrthoDB" id="5326076at2"/>
<dbReference type="InterPro" id="IPR025269">
    <property type="entry name" value="SAM-like_dom"/>
</dbReference>
<evidence type="ECO:0000313" key="5">
    <source>
        <dbReference type="EMBL" id="SDT68092.1"/>
    </source>
</evidence>
<keyword evidence="2" id="KW-0233">DNA recombination</keyword>
<dbReference type="Gene3D" id="1.10.443.10">
    <property type="entry name" value="Intergrase catalytic core"/>
    <property type="match status" value="1"/>
</dbReference>
<dbReference type="Gene3D" id="1.10.150.130">
    <property type="match status" value="1"/>
</dbReference>
<feature type="domain" description="Phage integrase SAM-like" evidence="4">
    <location>
        <begin position="104"/>
        <end position="205"/>
    </location>
</feature>
<dbReference type="RefSeq" id="WP_157682354.1">
    <property type="nucleotide sequence ID" value="NZ_LT629740.1"/>
</dbReference>
<dbReference type="STRING" id="652787.SAMN05216490_4866"/>
<gene>
    <name evidence="5" type="ORF">SAMN05216490_4866</name>
</gene>
<dbReference type="InterPro" id="IPR010998">
    <property type="entry name" value="Integrase_recombinase_N"/>
</dbReference>
<dbReference type="GO" id="GO:0006310">
    <property type="term" value="P:DNA recombination"/>
    <property type="evidence" value="ECO:0007669"/>
    <property type="project" value="UniProtKB-KW"/>
</dbReference>
<dbReference type="InterPro" id="IPR011010">
    <property type="entry name" value="DNA_brk_join_enz"/>
</dbReference>
<evidence type="ECO:0000256" key="3">
    <source>
        <dbReference type="SAM" id="MobiDB-lite"/>
    </source>
</evidence>
<keyword evidence="1" id="KW-0238">DNA-binding</keyword>
<dbReference type="EMBL" id="LT629740">
    <property type="protein sequence ID" value="SDT68092.1"/>
    <property type="molecule type" value="Genomic_DNA"/>
</dbReference>
<keyword evidence="6" id="KW-1185">Reference proteome</keyword>
<dbReference type="Pfam" id="PF13102">
    <property type="entry name" value="Phage_int_SAM_5"/>
    <property type="match status" value="1"/>
</dbReference>
<feature type="region of interest" description="Disordered" evidence="3">
    <location>
        <begin position="422"/>
        <end position="459"/>
    </location>
</feature>
<organism evidence="5 6">
    <name type="scientific">Mucilaginibacter mallensis</name>
    <dbReference type="NCBI Taxonomy" id="652787"/>
    <lineage>
        <taxon>Bacteria</taxon>
        <taxon>Pseudomonadati</taxon>
        <taxon>Bacteroidota</taxon>
        <taxon>Sphingobacteriia</taxon>
        <taxon>Sphingobacteriales</taxon>
        <taxon>Sphingobacteriaceae</taxon>
        <taxon>Mucilaginibacter</taxon>
    </lineage>
</organism>
<dbReference type="Proteomes" id="UP000199679">
    <property type="component" value="Chromosome I"/>
</dbReference>
<evidence type="ECO:0000256" key="1">
    <source>
        <dbReference type="ARBA" id="ARBA00023125"/>
    </source>
</evidence>
<evidence type="ECO:0000256" key="2">
    <source>
        <dbReference type="ARBA" id="ARBA00023172"/>
    </source>
</evidence>
<evidence type="ECO:0000313" key="6">
    <source>
        <dbReference type="Proteomes" id="UP000199679"/>
    </source>
</evidence>
<dbReference type="GO" id="GO:0015074">
    <property type="term" value="P:DNA integration"/>
    <property type="evidence" value="ECO:0007669"/>
    <property type="project" value="InterPro"/>
</dbReference>